<protein>
    <submittedName>
        <fullName evidence="8">MFS transporter</fullName>
    </submittedName>
</protein>
<feature type="transmembrane region" description="Helical" evidence="6">
    <location>
        <begin position="184"/>
        <end position="205"/>
    </location>
</feature>
<evidence type="ECO:0000256" key="4">
    <source>
        <dbReference type="ARBA" id="ARBA00022989"/>
    </source>
</evidence>
<keyword evidence="2" id="KW-0813">Transport</keyword>
<evidence type="ECO:0000256" key="2">
    <source>
        <dbReference type="ARBA" id="ARBA00022448"/>
    </source>
</evidence>
<evidence type="ECO:0000256" key="6">
    <source>
        <dbReference type="SAM" id="Phobius"/>
    </source>
</evidence>
<sequence length="441" mass="47591">MAINSIHDSKMTGNTDASKPPTKRWAYVIPVAVVMYMLAYLDRTNTAMILPYINSDASSQIHLTKADEGIVSGIFFFGYMFLQIPAAILAERWSAKKTVAILMFLWGFAAMAVSFVQSNGQFYTARFILGFFEGGVWPSVLILIANWFPLKERARANSLWMCCLPLSSVLISPITGILLDHFSWRTVLFVEGVPPLIWAIVWLLVVSDHPRDATWASGAEREYIEAELAADEASKPVIDSDGKGGYLAAARSPHVWQLIVIYLCFMGGFYGYTLWLPTVVKGLVSGSSASSVGLITAIPYIFAVVGMLAVSSWSDRTGDRRMAIAVPLFIGAVALTIGQLVHNPIVNIVLLVIVAIGVYSPYGPYWAVPGAYLRIEALAGGLGLINALGNLGGFLGPYLVGWLADLTGSAATGYYALAGLLVAGAVLTWVVIKPEITPTAP</sequence>
<dbReference type="AlphaFoldDB" id="A0AAD1KMH7"/>
<evidence type="ECO:0000256" key="3">
    <source>
        <dbReference type="ARBA" id="ARBA00022692"/>
    </source>
</evidence>
<evidence type="ECO:0000256" key="5">
    <source>
        <dbReference type="ARBA" id="ARBA00023136"/>
    </source>
</evidence>
<feature type="transmembrane region" description="Helical" evidence="6">
    <location>
        <begin position="288"/>
        <end position="310"/>
    </location>
</feature>
<dbReference type="Pfam" id="PF07690">
    <property type="entry name" value="MFS_1"/>
    <property type="match status" value="1"/>
</dbReference>
<evidence type="ECO:0000259" key="7">
    <source>
        <dbReference type="PROSITE" id="PS50850"/>
    </source>
</evidence>
<dbReference type="PANTHER" id="PTHR43791:SF100">
    <property type="entry name" value="SUGAR TRANSPORTER"/>
    <property type="match status" value="1"/>
</dbReference>
<dbReference type="CDD" id="cd17319">
    <property type="entry name" value="MFS_ExuT_GudP_like"/>
    <property type="match status" value="1"/>
</dbReference>
<dbReference type="PANTHER" id="PTHR43791">
    <property type="entry name" value="PERMEASE-RELATED"/>
    <property type="match status" value="1"/>
</dbReference>
<dbReference type="GO" id="GO:0022857">
    <property type="term" value="F:transmembrane transporter activity"/>
    <property type="evidence" value="ECO:0007669"/>
    <property type="project" value="InterPro"/>
</dbReference>
<dbReference type="Gene3D" id="1.20.1250.20">
    <property type="entry name" value="MFS general substrate transporter like domains"/>
    <property type="match status" value="2"/>
</dbReference>
<feature type="transmembrane region" description="Helical" evidence="6">
    <location>
        <begin position="412"/>
        <end position="432"/>
    </location>
</feature>
<dbReference type="EMBL" id="AP024747">
    <property type="protein sequence ID" value="BCY24342.1"/>
    <property type="molecule type" value="Genomic_DNA"/>
</dbReference>
<comment type="subcellular location">
    <subcellularLocation>
        <location evidence="1">Cell membrane</location>
        <topology evidence="1">Multi-pass membrane protein</topology>
    </subcellularLocation>
</comment>
<reference evidence="8" key="1">
    <citation type="submission" date="2021-06" db="EMBL/GenBank/DDBJ databases">
        <title>Genome sequence of Cutibacterium modestum strain KB17-24694.</title>
        <authorList>
            <person name="Dekio I."/>
            <person name="Asahina A."/>
            <person name="Nishida M."/>
        </authorList>
    </citation>
    <scope>NUCLEOTIDE SEQUENCE</scope>
    <source>
        <strain evidence="8">KB17-24694</strain>
    </source>
</reference>
<feature type="transmembrane region" description="Helical" evidence="6">
    <location>
        <begin position="159"/>
        <end position="178"/>
    </location>
</feature>
<dbReference type="InterPro" id="IPR020846">
    <property type="entry name" value="MFS_dom"/>
</dbReference>
<keyword evidence="4 6" id="KW-1133">Transmembrane helix</keyword>
<dbReference type="InterPro" id="IPR036259">
    <property type="entry name" value="MFS_trans_sf"/>
</dbReference>
<dbReference type="PROSITE" id="PS50850">
    <property type="entry name" value="MFS"/>
    <property type="match status" value="1"/>
</dbReference>
<feature type="domain" description="Major facilitator superfamily (MFS) profile" evidence="7">
    <location>
        <begin position="28"/>
        <end position="436"/>
    </location>
</feature>
<keyword evidence="3 6" id="KW-0812">Transmembrane</keyword>
<dbReference type="Proteomes" id="UP000825072">
    <property type="component" value="Chromosome 1"/>
</dbReference>
<feature type="transmembrane region" description="Helical" evidence="6">
    <location>
        <begin position="255"/>
        <end position="276"/>
    </location>
</feature>
<feature type="transmembrane region" description="Helical" evidence="6">
    <location>
        <begin position="380"/>
        <end position="400"/>
    </location>
</feature>
<dbReference type="InterPro" id="IPR011701">
    <property type="entry name" value="MFS"/>
</dbReference>
<dbReference type="GeneID" id="92879703"/>
<proteinExistence type="predicted"/>
<dbReference type="SUPFAM" id="SSF103473">
    <property type="entry name" value="MFS general substrate transporter"/>
    <property type="match status" value="1"/>
</dbReference>
<keyword evidence="5 6" id="KW-0472">Membrane</keyword>
<feature type="transmembrane region" description="Helical" evidence="6">
    <location>
        <begin position="123"/>
        <end position="147"/>
    </location>
</feature>
<gene>
    <name evidence="8" type="ORF">KB1_03320</name>
</gene>
<feature type="transmembrane region" description="Helical" evidence="6">
    <location>
        <begin position="322"/>
        <end position="342"/>
    </location>
</feature>
<name>A0AAD1KMH7_9ACTN</name>
<organism evidence="8 9">
    <name type="scientific">Cutibacterium modestum</name>
    <dbReference type="NCBI Taxonomy" id="2559073"/>
    <lineage>
        <taxon>Bacteria</taxon>
        <taxon>Bacillati</taxon>
        <taxon>Actinomycetota</taxon>
        <taxon>Actinomycetes</taxon>
        <taxon>Propionibacteriales</taxon>
        <taxon>Propionibacteriaceae</taxon>
        <taxon>Cutibacterium</taxon>
    </lineage>
</organism>
<accession>A0AAD1KMH7</accession>
<dbReference type="RefSeq" id="WP_002529017.1">
    <property type="nucleotide sequence ID" value="NZ_AP024747.1"/>
</dbReference>
<evidence type="ECO:0000313" key="8">
    <source>
        <dbReference type="EMBL" id="BCY24342.1"/>
    </source>
</evidence>
<feature type="transmembrane region" description="Helical" evidence="6">
    <location>
        <begin position="99"/>
        <end position="117"/>
    </location>
</feature>
<feature type="transmembrane region" description="Helical" evidence="6">
    <location>
        <begin position="25"/>
        <end position="41"/>
    </location>
</feature>
<feature type="transmembrane region" description="Helical" evidence="6">
    <location>
        <begin position="70"/>
        <end position="90"/>
    </location>
</feature>
<evidence type="ECO:0000256" key="1">
    <source>
        <dbReference type="ARBA" id="ARBA00004651"/>
    </source>
</evidence>
<evidence type="ECO:0000313" key="9">
    <source>
        <dbReference type="Proteomes" id="UP000825072"/>
    </source>
</evidence>
<dbReference type="GO" id="GO:0005886">
    <property type="term" value="C:plasma membrane"/>
    <property type="evidence" value="ECO:0007669"/>
    <property type="project" value="UniProtKB-SubCell"/>
</dbReference>
<feature type="transmembrane region" description="Helical" evidence="6">
    <location>
        <begin position="348"/>
        <end position="368"/>
    </location>
</feature>